<dbReference type="PROSITE" id="PS50949">
    <property type="entry name" value="HTH_GNTR"/>
    <property type="match status" value="1"/>
</dbReference>
<evidence type="ECO:0000256" key="4">
    <source>
        <dbReference type="ARBA" id="ARBA00023125"/>
    </source>
</evidence>
<keyword evidence="3" id="KW-0805">Transcription regulation</keyword>
<evidence type="ECO:0000256" key="1">
    <source>
        <dbReference type="ARBA" id="ARBA00005384"/>
    </source>
</evidence>
<evidence type="ECO:0000256" key="3">
    <source>
        <dbReference type="ARBA" id="ARBA00023015"/>
    </source>
</evidence>
<dbReference type="InterPro" id="IPR015424">
    <property type="entry name" value="PyrdxlP-dep_Trfase"/>
</dbReference>
<keyword evidence="2" id="KW-0663">Pyridoxal phosphate</keyword>
<dbReference type="SUPFAM" id="SSF53383">
    <property type="entry name" value="PLP-dependent transferases"/>
    <property type="match status" value="1"/>
</dbReference>
<dbReference type="CDD" id="cd07377">
    <property type="entry name" value="WHTH_GntR"/>
    <property type="match status" value="1"/>
</dbReference>
<keyword evidence="5" id="KW-0804">Transcription</keyword>
<dbReference type="InterPro" id="IPR051446">
    <property type="entry name" value="HTH_trans_reg/aminotransferase"/>
</dbReference>
<organism evidence="7 8">
    <name type="scientific">Aminobacter aminovorans</name>
    <name type="common">Chelatobacter heintzii</name>
    <dbReference type="NCBI Taxonomy" id="83263"/>
    <lineage>
        <taxon>Bacteria</taxon>
        <taxon>Pseudomonadati</taxon>
        <taxon>Pseudomonadota</taxon>
        <taxon>Alphaproteobacteria</taxon>
        <taxon>Hyphomicrobiales</taxon>
        <taxon>Phyllobacteriaceae</taxon>
        <taxon>Aminobacter</taxon>
    </lineage>
</organism>
<dbReference type="CDD" id="cd00609">
    <property type="entry name" value="AAT_like"/>
    <property type="match status" value="1"/>
</dbReference>
<keyword evidence="4" id="KW-0238">DNA-binding</keyword>
<proteinExistence type="inferred from homology"/>
<dbReference type="InterPro" id="IPR036388">
    <property type="entry name" value="WH-like_DNA-bd_sf"/>
</dbReference>
<dbReference type="InterPro" id="IPR015421">
    <property type="entry name" value="PyrdxlP-dep_Trfase_major"/>
</dbReference>
<dbReference type="Pfam" id="PF00155">
    <property type="entry name" value="Aminotran_1_2"/>
    <property type="match status" value="1"/>
</dbReference>
<feature type="domain" description="HTH gntR-type" evidence="6">
    <location>
        <begin position="42"/>
        <end position="110"/>
    </location>
</feature>
<protein>
    <submittedName>
        <fullName evidence="7">GntR family transcriptional regulator/MocR family aminotransferase</fullName>
    </submittedName>
</protein>
<comment type="similarity">
    <text evidence="1">In the C-terminal section; belongs to the class-I pyridoxal-phosphate-dependent aminotransferase family.</text>
</comment>
<dbReference type="InterPro" id="IPR036390">
    <property type="entry name" value="WH_DNA-bd_sf"/>
</dbReference>
<keyword evidence="8" id="KW-1185">Reference proteome</keyword>
<dbReference type="EMBL" id="JACICB010000001">
    <property type="protein sequence ID" value="MBB3704062.1"/>
    <property type="molecule type" value="Genomic_DNA"/>
</dbReference>
<dbReference type="PANTHER" id="PTHR46577:SF1">
    <property type="entry name" value="HTH-TYPE TRANSCRIPTIONAL REGULATORY PROTEIN GABR"/>
    <property type="match status" value="1"/>
</dbReference>
<reference evidence="7 8" key="1">
    <citation type="submission" date="2020-08" db="EMBL/GenBank/DDBJ databases">
        <title>Genomic Encyclopedia of Type Strains, Phase IV (KMG-IV): sequencing the most valuable type-strain genomes for metagenomic binning, comparative biology and taxonomic classification.</title>
        <authorList>
            <person name="Goeker M."/>
        </authorList>
    </citation>
    <scope>NUCLEOTIDE SEQUENCE [LARGE SCALE GENOMIC DNA]</scope>
    <source>
        <strain evidence="7 8">DSM 10368</strain>
    </source>
</reference>
<gene>
    <name evidence="7" type="ORF">FHS67_000356</name>
</gene>
<sequence>MDNNQTSIIMHSTRPIWRDISLAKQFEGPILPFLRLEGSASLPKFRQVQDQLRTAILRGHLRAGTRLPASRILAQELGLSRQTLVRVLENLKAEGYLEARQGAGTFVSIALPRQPSQPRAAQPLGDTPPRLSRIGTLAGGVSAEIDKMEHRPFLPNQPALDRFPFAQWRKCWNAVTRGGKAAMGYGDVAGELVLRQRIAEYLALHRRDPCDPEQIIITPGGHAAFTLAALALADPGDGIWFEDPGPVTTSNLFRTLGLELCPVDVDADGMDVTGAMARHPHVRLAFVMPSRHHPLGVTLSLPRRLALLEWARTNDAWIIEDDYDSEFRYDGAPLPSMRSIDSHGRVIYAGSFSKALYPGIRIGYLVLPPALVGAFRNLAGLIHRSAPVETQLVLAEFIGGGHFASHLRRMRGLYAERRDAFKEAGQVALAGLARMDCSESGLNALAWLDGGREDRLAHRAVIEAGLQSYPLSDYAIGPVARADALILGYAGVPAERMKPYLGRLAEALVRM</sequence>
<dbReference type="Gene3D" id="1.10.10.10">
    <property type="entry name" value="Winged helix-like DNA-binding domain superfamily/Winged helix DNA-binding domain"/>
    <property type="match status" value="1"/>
</dbReference>
<keyword evidence="7" id="KW-0032">Aminotransferase</keyword>
<dbReference type="SUPFAM" id="SSF46785">
    <property type="entry name" value="Winged helix' DNA-binding domain"/>
    <property type="match status" value="1"/>
</dbReference>
<dbReference type="Pfam" id="PF00392">
    <property type="entry name" value="GntR"/>
    <property type="match status" value="1"/>
</dbReference>
<dbReference type="InterPro" id="IPR000524">
    <property type="entry name" value="Tscrpt_reg_HTH_GntR"/>
</dbReference>
<accession>A0ABR6H0N3</accession>
<evidence type="ECO:0000259" key="6">
    <source>
        <dbReference type="PROSITE" id="PS50949"/>
    </source>
</evidence>
<comment type="caution">
    <text evidence="7">The sequence shown here is derived from an EMBL/GenBank/DDBJ whole genome shotgun (WGS) entry which is preliminary data.</text>
</comment>
<name>A0ABR6H0N3_AMIAI</name>
<keyword evidence="7" id="KW-0808">Transferase</keyword>
<dbReference type="Gene3D" id="3.40.640.10">
    <property type="entry name" value="Type I PLP-dependent aspartate aminotransferase-like (Major domain)"/>
    <property type="match status" value="1"/>
</dbReference>
<evidence type="ECO:0000256" key="5">
    <source>
        <dbReference type="ARBA" id="ARBA00023163"/>
    </source>
</evidence>
<dbReference type="PRINTS" id="PR00035">
    <property type="entry name" value="HTHGNTR"/>
</dbReference>
<dbReference type="InterPro" id="IPR004839">
    <property type="entry name" value="Aminotransferase_I/II_large"/>
</dbReference>
<dbReference type="RefSeq" id="WP_157097056.1">
    <property type="nucleotide sequence ID" value="NZ_CP015005.1"/>
</dbReference>
<evidence type="ECO:0000313" key="8">
    <source>
        <dbReference type="Proteomes" id="UP000577697"/>
    </source>
</evidence>
<dbReference type="GO" id="GO:0008483">
    <property type="term" value="F:transaminase activity"/>
    <property type="evidence" value="ECO:0007669"/>
    <property type="project" value="UniProtKB-KW"/>
</dbReference>
<dbReference type="PANTHER" id="PTHR46577">
    <property type="entry name" value="HTH-TYPE TRANSCRIPTIONAL REGULATORY PROTEIN GABR"/>
    <property type="match status" value="1"/>
</dbReference>
<evidence type="ECO:0000313" key="7">
    <source>
        <dbReference type="EMBL" id="MBB3704062.1"/>
    </source>
</evidence>
<dbReference type="SMART" id="SM00345">
    <property type="entry name" value="HTH_GNTR"/>
    <property type="match status" value="1"/>
</dbReference>
<evidence type="ECO:0000256" key="2">
    <source>
        <dbReference type="ARBA" id="ARBA00022898"/>
    </source>
</evidence>
<dbReference type="Proteomes" id="UP000577697">
    <property type="component" value="Unassembled WGS sequence"/>
</dbReference>